<dbReference type="AlphaFoldDB" id="Q5VPW1"/>
<evidence type="ECO:0000313" key="2">
    <source>
        <dbReference type="EMBL" id="BAD68512.1"/>
    </source>
</evidence>
<gene>
    <name evidence="2" type="primary">OSJNBa0059O19.25</name>
</gene>
<dbReference type="EMBL" id="AP003538">
    <property type="protein sequence ID" value="BAD68512.1"/>
    <property type="molecule type" value="Genomic_DNA"/>
</dbReference>
<sequence>MIFSGATFCDPSAKYKNIINFDKVPAQSSTSLPLPQFFLPLPSPSTGHDGDCGHNQRRQWRRQRAWSLPCLPLLPRSAEGEGCRQWRDKRGGGNGGGDTLPSLSFSLYLSDPEKGRGSGGGAAPLPLPPRSGGGKGCRRRCDRRGEWRLQLRHGFPPSPSQNHNPRSKTPDLAPGVRESTGSGAGGALPNHATTSTAEGCECMTTAAGGNHGQARLPASISYYSFSPLPFRLLDPHVEASLVSL</sequence>
<name>Q5VPW1_ORYSJ</name>
<dbReference type="Proteomes" id="UP000000763">
    <property type="component" value="Chromosome 6"/>
</dbReference>
<evidence type="ECO:0000313" key="3">
    <source>
        <dbReference type="Proteomes" id="UP000000763"/>
    </source>
</evidence>
<organism evidence="2 3">
    <name type="scientific">Oryza sativa subsp. japonica</name>
    <name type="common">Rice</name>
    <dbReference type="NCBI Taxonomy" id="39947"/>
    <lineage>
        <taxon>Eukaryota</taxon>
        <taxon>Viridiplantae</taxon>
        <taxon>Streptophyta</taxon>
        <taxon>Embryophyta</taxon>
        <taxon>Tracheophyta</taxon>
        <taxon>Spermatophyta</taxon>
        <taxon>Magnoliopsida</taxon>
        <taxon>Liliopsida</taxon>
        <taxon>Poales</taxon>
        <taxon>Poaceae</taxon>
        <taxon>BOP clade</taxon>
        <taxon>Oryzoideae</taxon>
        <taxon>Oryzeae</taxon>
        <taxon>Oryzinae</taxon>
        <taxon>Oryza</taxon>
        <taxon>Oryza sativa</taxon>
    </lineage>
</organism>
<protein>
    <submittedName>
        <fullName evidence="2">Uncharacterized protein</fullName>
    </submittedName>
</protein>
<feature type="region of interest" description="Disordered" evidence="1">
    <location>
        <begin position="81"/>
        <end position="194"/>
    </location>
</feature>
<accession>Q5VPW1</accession>
<reference evidence="3" key="1">
    <citation type="journal article" date="2005" name="Nature">
        <title>The map-based sequence of the rice genome.</title>
        <authorList>
            <consortium name="International rice genome sequencing project (IRGSP)"/>
            <person name="Matsumoto T."/>
            <person name="Wu J."/>
            <person name="Kanamori H."/>
            <person name="Katayose Y."/>
            <person name="Fujisawa M."/>
            <person name="Namiki N."/>
            <person name="Mizuno H."/>
            <person name="Yamamoto K."/>
            <person name="Antonio B.A."/>
            <person name="Baba T."/>
            <person name="Sakata K."/>
            <person name="Nagamura Y."/>
            <person name="Aoki H."/>
            <person name="Arikawa K."/>
            <person name="Arita K."/>
            <person name="Bito T."/>
            <person name="Chiden Y."/>
            <person name="Fujitsuka N."/>
            <person name="Fukunaka R."/>
            <person name="Hamada M."/>
            <person name="Harada C."/>
            <person name="Hayashi A."/>
            <person name="Hijishita S."/>
            <person name="Honda M."/>
            <person name="Hosokawa S."/>
            <person name="Ichikawa Y."/>
            <person name="Idonuma A."/>
            <person name="Iijima M."/>
            <person name="Ikeda M."/>
            <person name="Ikeno M."/>
            <person name="Ito K."/>
            <person name="Ito S."/>
            <person name="Ito T."/>
            <person name="Ito Y."/>
            <person name="Ito Y."/>
            <person name="Iwabuchi A."/>
            <person name="Kamiya K."/>
            <person name="Karasawa W."/>
            <person name="Kurita K."/>
            <person name="Katagiri S."/>
            <person name="Kikuta A."/>
            <person name="Kobayashi H."/>
            <person name="Kobayashi N."/>
            <person name="Machita K."/>
            <person name="Maehara T."/>
            <person name="Masukawa M."/>
            <person name="Mizubayashi T."/>
            <person name="Mukai Y."/>
            <person name="Nagasaki H."/>
            <person name="Nagata Y."/>
            <person name="Naito S."/>
            <person name="Nakashima M."/>
            <person name="Nakama Y."/>
            <person name="Nakamichi Y."/>
            <person name="Nakamura M."/>
            <person name="Meguro A."/>
            <person name="Negishi M."/>
            <person name="Ohta I."/>
            <person name="Ohta T."/>
            <person name="Okamoto M."/>
            <person name="Ono N."/>
            <person name="Saji S."/>
            <person name="Sakaguchi M."/>
            <person name="Sakai K."/>
            <person name="Shibata M."/>
            <person name="Shimokawa T."/>
            <person name="Song J."/>
            <person name="Takazaki Y."/>
            <person name="Terasawa K."/>
            <person name="Tsugane M."/>
            <person name="Tsuji K."/>
            <person name="Ueda S."/>
            <person name="Waki K."/>
            <person name="Yamagata H."/>
            <person name="Yamamoto M."/>
            <person name="Yamamoto S."/>
            <person name="Yamane H."/>
            <person name="Yoshiki S."/>
            <person name="Yoshihara R."/>
            <person name="Yukawa K."/>
            <person name="Zhong H."/>
            <person name="Yano M."/>
            <person name="Yuan Q."/>
            <person name="Ouyang S."/>
            <person name="Liu J."/>
            <person name="Jones K.M."/>
            <person name="Gansberger K."/>
            <person name="Moffat K."/>
            <person name="Hill J."/>
            <person name="Bera J."/>
            <person name="Fadrosh D."/>
            <person name="Jin S."/>
            <person name="Johri S."/>
            <person name="Kim M."/>
            <person name="Overton L."/>
            <person name="Reardon M."/>
            <person name="Tsitrin T."/>
            <person name="Vuong H."/>
            <person name="Weaver B."/>
            <person name="Ciecko A."/>
            <person name="Tallon L."/>
            <person name="Jackson J."/>
            <person name="Pai G."/>
            <person name="Aken S.V."/>
            <person name="Utterback T."/>
            <person name="Reidmuller S."/>
            <person name="Feldblyum T."/>
            <person name="Hsiao J."/>
            <person name="Zismann V."/>
            <person name="Iobst S."/>
            <person name="de Vazeille A.R."/>
            <person name="Buell C.R."/>
            <person name="Ying K."/>
            <person name="Li Y."/>
            <person name="Lu T."/>
            <person name="Huang Y."/>
            <person name="Zhao Q."/>
            <person name="Feng Q."/>
            <person name="Zhang L."/>
            <person name="Zhu J."/>
            <person name="Weng Q."/>
            <person name="Mu J."/>
            <person name="Lu Y."/>
            <person name="Fan D."/>
            <person name="Liu Y."/>
            <person name="Guan J."/>
            <person name="Zhang Y."/>
            <person name="Yu S."/>
            <person name="Liu X."/>
            <person name="Zhang Y."/>
            <person name="Hong G."/>
            <person name="Han B."/>
            <person name="Choisne N."/>
            <person name="Demange N."/>
            <person name="Orjeda G."/>
            <person name="Samain S."/>
            <person name="Cattolico L."/>
            <person name="Pelletier E."/>
            <person name="Couloux A."/>
            <person name="Segurens B."/>
            <person name="Wincker P."/>
            <person name="D'Hont A."/>
            <person name="Scarpelli C."/>
            <person name="Weissenbach J."/>
            <person name="Salanoubat M."/>
            <person name="Quetier F."/>
            <person name="Yu Y."/>
            <person name="Kim H.R."/>
            <person name="Rambo T."/>
            <person name="Currie J."/>
            <person name="Collura K."/>
            <person name="Luo M."/>
            <person name="Yang T."/>
            <person name="Ammiraju J.S.S."/>
            <person name="Engler F."/>
            <person name="Soderlund C."/>
            <person name="Wing R.A."/>
            <person name="Palmer L.E."/>
            <person name="de la Bastide M."/>
            <person name="Spiegel L."/>
            <person name="Nascimento L."/>
            <person name="Zutavern T."/>
            <person name="O'Shaughnessy A."/>
            <person name="Dike S."/>
            <person name="Dedhia N."/>
            <person name="Preston R."/>
            <person name="Balija V."/>
            <person name="McCombie W.R."/>
            <person name="Chow T."/>
            <person name="Chen H."/>
            <person name="Chung M."/>
            <person name="Chen C."/>
            <person name="Shaw J."/>
            <person name="Wu H."/>
            <person name="Hsiao K."/>
            <person name="Chao Y."/>
            <person name="Chu M."/>
            <person name="Cheng C."/>
            <person name="Hour A."/>
            <person name="Lee P."/>
            <person name="Lin S."/>
            <person name="Lin Y."/>
            <person name="Liou J."/>
            <person name="Liu S."/>
            <person name="Hsing Y."/>
            <person name="Raghuvanshi S."/>
            <person name="Mohanty A."/>
            <person name="Bharti A.K."/>
            <person name="Gaur A."/>
            <person name="Gupta V."/>
            <person name="Kumar D."/>
            <person name="Ravi V."/>
            <person name="Vij S."/>
            <person name="Kapur A."/>
            <person name="Khurana P."/>
            <person name="Khurana P."/>
            <person name="Khurana J.P."/>
            <person name="Tyagi A.K."/>
            <person name="Gaikwad K."/>
            <person name="Singh A."/>
            <person name="Dalal V."/>
            <person name="Srivastava S."/>
            <person name="Dixit A."/>
            <person name="Pal A.K."/>
            <person name="Ghazi I.A."/>
            <person name="Yadav M."/>
            <person name="Pandit A."/>
            <person name="Bhargava A."/>
            <person name="Sureshbabu K."/>
            <person name="Batra K."/>
            <person name="Sharma T.R."/>
            <person name="Mohapatra T."/>
            <person name="Singh N.K."/>
            <person name="Messing J."/>
            <person name="Nelson A.B."/>
            <person name="Fuks G."/>
            <person name="Kavchok S."/>
            <person name="Keizer G."/>
            <person name="Linton E."/>
            <person name="Llaca V."/>
            <person name="Song R."/>
            <person name="Tanyolac B."/>
            <person name="Young S."/>
            <person name="Ho-Il K."/>
            <person name="Hahn J.H."/>
            <person name="Sangsakoo G."/>
            <person name="Vanavichit A."/>
            <person name="de Mattos Luiz.A.T."/>
            <person name="Zimmer P.D."/>
            <person name="Malone G."/>
            <person name="Dellagostin O."/>
            <person name="de Oliveira A.C."/>
            <person name="Bevan M."/>
            <person name="Bancroft I."/>
            <person name="Minx P."/>
            <person name="Cordum H."/>
            <person name="Wilson R."/>
            <person name="Cheng Z."/>
            <person name="Jin W."/>
            <person name="Jiang J."/>
            <person name="Leong S.A."/>
            <person name="Iwama H."/>
            <person name="Gojobori T."/>
            <person name="Itoh T."/>
            <person name="Niimura Y."/>
            <person name="Fujii Y."/>
            <person name="Habara T."/>
            <person name="Sakai H."/>
            <person name="Sato Y."/>
            <person name="Wilson G."/>
            <person name="Kumar K."/>
            <person name="McCouch S."/>
            <person name="Juretic N."/>
            <person name="Hoen D."/>
            <person name="Wright S."/>
            <person name="Bruskiewich R."/>
            <person name="Bureau T."/>
            <person name="Miyao A."/>
            <person name="Hirochika H."/>
            <person name="Nishikawa T."/>
            <person name="Kadowaki K."/>
            <person name="Sugiura M."/>
            <person name="Burr B."/>
            <person name="Sasaki T."/>
        </authorList>
    </citation>
    <scope>NUCLEOTIDE SEQUENCE [LARGE SCALE GENOMIC DNA]</scope>
    <source>
        <strain evidence="3">cv. Nipponbare</strain>
    </source>
</reference>
<proteinExistence type="predicted"/>
<evidence type="ECO:0000256" key="1">
    <source>
        <dbReference type="SAM" id="MobiDB-lite"/>
    </source>
</evidence>
<feature type="compositionally biased region" description="Basic and acidic residues" evidence="1">
    <location>
        <begin position="81"/>
        <end position="91"/>
    </location>
</feature>
<reference evidence="3" key="2">
    <citation type="journal article" date="2008" name="Nucleic Acids Res.">
        <title>The rice annotation project database (RAP-DB): 2008 update.</title>
        <authorList>
            <consortium name="The rice annotation project (RAP)"/>
        </authorList>
    </citation>
    <scope>GENOME REANNOTATION</scope>
    <source>
        <strain evidence="3">cv. Nipponbare</strain>
    </source>
</reference>